<dbReference type="PANTHER" id="PTHR48111:SF76">
    <property type="entry name" value="TWO-COMPONENT RESPONSE REGULATOR"/>
    <property type="match status" value="1"/>
</dbReference>
<keyword evidence="4 7" id="KW-0238">DNA-binding</keyword>
<name>A0A175R6V1_9HYPH</name>
<evidence type="ECO:0000256" key="2">
    <source>
        <dbReference type="ARBA" id="ARBA00023012"/>
    </source>
</evidence>
<dbReference type="InterPro" id="IPR001789">
    <property type="entry name" value="Sig_transdc_resp-reg_receiver"/>
</dbReference>
<dbReference type="GO" id="GO:0006355">
    <property type="term" value="P:regulation of DNA-templated transcription"/>
    <property type="evidence" value="ECO:0007669"/>
    <property type="project" value="InterPro"/>
</dbReference>
<dbReference type="PANTHER" id="PTHR48111">
    <property type="entry name" value="REGULATOR OF RPOS"/>
    <property type="match status" value="1"/>
</dbReference>
<evidence type="ECO:0000256" key="5">
    <source>
        <dbReference type="ARBA" id="ARBA00023163"/>
    </source>
</evidence>
<dbReference type="Proteomes" id="UP000078272">
    <property type="component" value="Unassembled WGS sequence"/>
</dbReference>
<dbReference type="EMBL" id="LDPZ01000031">
    <property type="protein sequence ID" value="KTQ92609.1"/>
    <property type="molecule type" value="Genomic_DNA"/>
</dbReference>
<feature type="domain" description="Response regulatory" evidence="8">
    <location>
        <begin position="2"/>
        <end position="116"/>
    </location>
</feature>
<dbReference type="Gene3D" id="6.10.250.690">
    <property type="match status" value="1"/>
</dbReference>
<keyword evidence="1 6" id="KW-0597">Phosphoprotein</keyword>
<dbReference type="GO" id="GO:0000976">
    <property type="term" value="F:transcription cis-regulatory region binding"/>
    <property type="evidence" value="ECO:0007669"/>
    <property type="project" value="TreeGrafter"/>
</dbReference>
<evidence type="ECO:0000256" key="6">
    <source>
        <dbReference type="PROSITE-ProRule" id="PRU00169"/>
    </source>
</evidence>
<keyword evidence="5" id="KW-0804">Transcription</keyword>
<keyword evidence="3" id="KW-0805">Transcription regulation</keyword>
<dbReference type="SMART" id="SM00862">
    <property type="entry name" value="Trans_reg_C"/>
    <property type="match status" value="1"/>
</dbReference>
<evidence type="ECO:0000259" key="8">
    <source>
        <dbReference type="PROSITE" id="PS50110"/>
    </source>
</evidence>
<reference evidence="10 11" key="1">
    <citation type="journal article" date="2016" name="Front. Microbiol.">
        <title>Genomic Resource of Rice Seed Associated Bacteria.</title>
        <authorList>
            <person name="Midha S."/>
            <person name="Bansal K."/>
            <person name="Sharma S."/>
            <person name="Kumar N."/>
            <person name="Patil P.P."/>
            <person name="Chaudhry V."/>
            <person name="Patil P.B."/>
        </authorList>
    </citation>
    <scope>NUCLEOTIDE SEQUENCE [LARGE SCALE GENOMIC DNA]</scope>
    <source>
        <strain evidence="10 11">NS226</strain>
    </source>
</reference>
<protein>
    <submittedName>
        <fullName evidence="10">XRE family transcriptional regulator</fullName>
    </submittedName>
</protein>
<dbReference type="FunFam" id="1.10.10.10:FF:000005">
    <property type="entry name" value="Two-component system response regulator"/>
    <property type="match status" value="1"/>
</dbReference>
<dbReference type="Gene3D" id="3.40.50.2300">
    <property type="match status" value="1"/>
</dbReference>
<dbReference type="InterPro" id="IPR036388">
    <property type="entry name" value="WH-like_DNA-bd_sf"/>
</dbReference>
<dbReference type="InterPro" id="IPR001867">
    <property type="entry name" value="OmpR/PhoB-type_DNA-bd"/>
</dbReference>
<accession>A0A175R6V1</accession>
<dbReference type="STRING" id="401562.NS365_10120"/>
<keyword evidence="2" id="KW-0902">Two-component regulatory system</keyword>
<dbReference type="GO" id="GO:0000156">
    <property type="term" value="F:phosphorelay response regulator activity"/>
    <property type="evidence" value="ECO:0007669"/>
    <property type="project" value="TreeGrafter"/>
</dbReference>
<comment type="caution">
    <text evidence="10">The sequence shown here is derived from an EMBL/GenBank/DDBJ whole genome shotgun (WGS) entry which is preliminary data.</text>
</comment>
<dbReference type="InterPro" id="IPR039420">
    <property type="entry name" value="WalR-like"/>
</dbReference>
<evidence type="ECO:0000256" key="1">
    <source>
        <dbReference type="ARBA" id="ARBA00022553"/>
    </source>
</evidence>
<evidence type="ECO:0000313" key="11">
    <source>
        <dbReference type="Proteomes" id="UP000078272"/>
    </source>
</evidence>
<gene>
    <name evidence="10" type="ORF">NS226_14985</name>
</gene>
<evidence type="ECO:0000256" key="3">
    <source>
        <dbReference type="ARBA" id="ARBA00023015"/>
    </source>
</evidence>
<feature type="domain" description="OmpR/PhoB-type" evidence="9">
    <location>
        <begin position="125"/>
        <end position="223"/>
    </location>
</feature>
<dbReference type="CDD" id="cd00383">
    <property type="entry name" value="trans_reg_C"/>
    <property type="match status" value="1"/>
</dbReference>
<dbReference type="AlphaFoldDB" id="A0A175R6V1"/>
<dbReference type="GO" id="GO:0005829">
    <property type="term" value="C:cytosol"/>
    <property type="evidence" value="ECO:0007669"/>
    <property type="project" value="TreeGrafter"/>
</dbReference>
<feature type="DNA-binding region" description="OmpR/PhoB-type" evidence="7">
    <location>
        <begin position="125"/>
        <end position="223"/>
    </location>
</feature>
<evidence type="ECO:0000259" key="9">
    <source>
        <dbReference type="PROSITE" id="PS51755"/>
    </source>
</evidence>
<dbReference type="PROSITE" id="PS50110">
    <property type="entry name" value="RESPONSE_REGULATORY"/>
    <property type="match status" value="1"/>
</dbReference>
<proteinExistence type="predicted"/>
<dbReference type="CDD" id="cd19935">
    <property type="entry name" value="REC_OmpR_CusR-like"/>
    <property type="match status" value="1"/>
</dbReference>
<dbReference type="GO" id="GO:0032993">
    <property type="term" value="C:protein-DNA complex"/>
    <property type="evidence" value="ECO:0007669"/>
    <property type="project" value="TreeGrafter"/>
</dbReference>
<evidence type="ECO:0000313" key="10">
    <source>
        <dbReference type="EMBL" id="KTQ92609.1"/>
    </source>
</evidence>
<dbReference type="Gene3D" id="1.10.10.10">
    <property type="entry name" value="Winged helix-like DNA-binding domain superfamily/Winged helix DNA-binding domain"/>
    <property type="match status" value="1"/>
</dbReference>
<dbReference type="Pfam" id="PF00072">
    <property type="entry name" value="Response_reg"/>
    <property type="match status" value="1"/>
</dbReference>
<dbReference type="PROSITE" id="PS51755">
    <property type="entry name" value="OMPR_PHOB"/>
    <property type="match status" value="1"/>
</dbReference>
<dbReference type="Pfam" id="PF00486">
    <property type="entry name" value="Trans_reg_C"/>
    <property type="match status" value="1"/>
</dbReference>
<dbReference type="InterPro" id="IPR011006">
    <property type="entry name" value="CheY-like_superfamily"/>
</dbReference>
<dbReference type="PATRIC" id="fig|401562.3.peg.2700"/>
<dbReference type="SMART" id="SM00448">
    <property type="entry name" value="REC"/>
    <property type="match status" value="1"/>
</dbReference>
<evidence type="ECO:0000256" key="7">
    <source>
        <dbReference type="PROSITE-ProRule" id="PRU01091"/>
    </source>
</evidence>
<dbReference type="RefSeq" id="WP_058635641.1">
    <property type="nucleotide sequence ID" value="NZ_LDPZ01000031.1"/>
</dbReference>
<dbReference type="OrthoDB" id="5297525at2"/>
<feature type="modified residue" description="4-aspartylphosphate" evidence="6">
    <location>
        <position position="51"/>
    </location>
</feature>
<evidence type="ECO:0000256" key="4">
    <source>
        <dbReference type="ARBA" id="ARBA00023125"/>
    </source>
</evidence>
<organism evidence="10 11">
    <name type="scientific">Aureimonas ureilytica</name>
    <dbReference type="NCBI Taxonomy" id="401562"/>
    <lineage>
        <taxon>Bacteria</taxon>
        <taxon>Pseudomonadati</taxon>
        <taxon>Pseudomonadota</taxon>
        <taxon>Alphaproteobacteria</taxon>
        <taxon>Hyphomicrobiales</taxon>
        <taxon>Aurantimonadaceae</taxon>
        <taxon>Aureimonas</taxon>
    </lineage>
</organism>
<dbReference type="SUPFAM" id="SSF52172">
    <property type="entry name" value="CheY-like"/>
    <property type="match status" value="1"/>
</dbReference>
<sequence length="225" mass="25505">MKILVAEDDETMAGYIRKGLIEQGFSVDWVSDGREALTYCLYNTCDLAIVDRMMPGLDGLSLVKALRASNSSLPVIFLTAVSDVEDKVEGLMAGADDYIVKPFHFSELLARIHALSRRPKENSHKTELTCHDLKLDLLKRVAIRQGQVIDLQNKEFALLELLMEAEGRVVSRTMILEKIWDFSFDPGTTVVETHISKLRQKIDKPFDMALIQTVRNMGYRIRAPY</sequence>